<dbReference type="EMBL" id="JAHLFU010000159">
    <property type="protein sequence ID" value="MBU3853634.1"/>
    <property type="molecule type" value="Genomic_DNA"/>
</dbReference>
<keyword evidence="1" id="KW-1133">Transmembrane helix</keyword>
<proteinExistence type="predicted"/>
<feature type="transmembrane region" description="Helical" evidence="1">
    <location>
        <begin position="74"/>
        <end position="91"/>
    </location>
</feature>
<feature type="transmembrane region" description="Helical" evidence="1">
    <location>
        <begin position="98"/>
        <end position="116"/>
    </location>
</feature>
<protein>
    <submittedName>
        <fullName evidence="2">DUF4956 domain-containing protein</fullName>
    </submittedName>
</protein>
<sequence length="222" mass="25576">MSFLEPISVMGVPVLDIRGLLELLVRFALNILAVGSIVRFFYYPKSQRRDYYFTFILISVSIFMLVYYMEGAKLKVGAALGLFAIFGIIRYRTEAVPIREMTYLFFLVALSVINGMAEEMSIIELMIPNLIFILVAWLFESSRLVRHVPSKYICYDNISLITPERRADLIADLKQRTGLNVIRVEVGTIDFLRDSALLKIYYEDAEEKGSEMEDMIRLPKNN</sequence>
<feature type="transmembrane region" description="Helical" evidence="1">
    <location>
        <begin position="51"/>
        <end position="68"/>
    </location>
</feature>
<reference evidence="2" key="1">
    <citation type="journal article" date="2021" name="PeerJ">
        <title>Extensive microbial diversity within the chicken gut microbiome revealed by metagenomics and culture.</title>
        <authorList>
            <person name="Gilroy R."/>
            <person name="Ravi A."/>
            <person name="Getino M."/>
            <person name="Pursley I."/>
            <person name="Horton D.L."/>
            <person name="Alikhan N.F."/>
            <person name="Baker D."/>
            <person name="Gharbi K."/>
            <person name="Hall N."/>
            <person name="Watson M."/>
            <person name="Adriaenssens E.M."/>
            <person name="Foster-Nyarko E."/>
            <person name="Jarju S."/>
            <person name="Secka A."/>
            <person name="Antonio M."/>
            <person name="Oren A."/>
            <person name="Chaudhuri R.R."/>
            <person name="La Ragione R."/>
            <person name="Hildebrand F."/>
            <person name="Pallen M.J."/>
        </authorList>
    </citation>
    <scope>NUCLEOTIDE SEQUENCE</scope>
    <source>
        <strain evidence="2">G3-2149</strain>
    </source>
</reference>
<feature type="transmembrane region" description="Helical" evidence="1">
    <location>
        <begin position="23"/>
        <end position="42"/>
    </location>
</feature>
<evidence type="ECO:0000313" key="2">
    <source>
        <dbReference type="EMBL" id="MBU3853634.1"/>
    </source>
</evidence>
<accession>A0A9E2L7K8</accession>
<feature type="transmembrane region" description="Helical" evidence="1">
    <location>
        <begin position="122"/>
        <end position="139"/>
    </location>
</feature>
<dbReference type="Proteomes" id="UP000823865">
    <property type="component" value="Unassembled WGS sequence"/>
</dbReference>
<dbReference type="AlphaFoldDB" id="A0A9E2L7K8"/>
<keyword evidence="1" id="KW-0812">Transmembrane</keyword>
<evidence type="ECO:0000256" key="1">
    <source>
        <dbReference type="SAM" id="Phobius"/>
    </source>
</evidence>
<dbReference type="InterPro" id="IPR032531">
    <property type="entry name" value="DUF4956"/>
</dbReference>
<name>A0A9E2L7K8_9BACT</name>
<gene>
    <name evidence="2" type="ORF">H9789_07445</name>
</gene>
<keyword evidence="1" id="KW-0472">Membrane</keyword>
<evidence type="ECO:0000313" key="3">
    <source>
        <dbReference type="Proteomes" id="UP000823865"/>
    </source>
</evidence>
<comment type="caution">
    <text evidence="2">The sequence shown here is derived from an EMBL/GenBank/DDBJ whole genome shotgun (WGS) entry which is preliminary data.</text>
</comment>
<reference evidence="2" key="2">
    <citation type="submission" date="2021-04" db="EMBL/GenBank/DDBJ databases">
        <authorList>
            <person name="Gilroy R."/>
        </authorList>
    </citation>
    <scope>NUCLEOTIDE SEQUENCE</scope>
    <source>
        <strain evidence="2">G3-2149</strain>
    </source>
</reference>
<dbReference type="Pfam" id="PF16316">
    <property type="entry name" value="DUF4956"/>
    <property type="match status" value="1"/>
</dbReference>
<organism evidence="2 3">
    <name type="scientific">Candidatus Paraprevotella stercoravium</name>
    <dbReference type="NCBI Taxonomy" id="2838725"/>
    <lineage>
        <taxon>Bacteria</taxon>
        <taxon>Pseudomonadati</taxon>
        <taxon>Bacteroidota</taxon>
        <taxon>Bacteroidia</taxon>
        <taxon>Bacteroidales</taxon>
        <taxon>Prevotellaceae</taxon>
        <taxon>Paraprevotella</taxon>
    </lineage>
</organism>